<evidence type="ECO:0000313" key="2">
    <source>
        <dbReference type="EMBL" id="CAF1288519.1"/>
    </source>
</evidence>
<evidence type="ECO:0000259" key="1">
    <source>
        <dbReference type="Pfam" id="PF18139"/>
    </source>
</evidence>
<dbReference type="Proteomes" id="UP000663829">
    <property type="component" value="Unassembled WGS sequence"/>
</dbReference>
<feature type="domain" description="TRPM SLOG" evidence="1">
    <location>
        <begin position="19"/>
        <end position="138"/>
    </location>
</feature>
<organism evidence="2 4">
    <name type="scientific">Didymodactylos carnosus</name>
    <dbReference type="NCBI Taxonomy" id="1234261"/>
    <lineage>
        <taxon>Eukaryota</taxon>
        <taxon>Metazoa</taxon>
        <taxon>Spiralia</taxon>
        <taxon>Gnathifera</taxon>
        <taxon>Rotifera</taxon>
        <taxon>Eurotatoria</taxon>
        <taxon>Bdelloidea</taxon>
        <taxon>Philodinida</taxon>
        <taxon>Philodinidae</taxon>
        <taxon>Didymodactylos</taxon>
    </lineage>
</organism>
<evidence type="ECO:0000313" key="3">
    <source>
        <dbReference type="EMBL" id="CAF4092299.1"/>
    </source>
</evidence>
<dbReference type="PANTHER" id="PTHR13800:SF12">
    <property type="entry name" value="TRANSIENT RECEPTOR POTENTIAL CATION CHANNEL SUBFAMILY M MEMBER-LIKE 2"/>
    <property type="match status" value="1"/>
</dbReference>
<protein>
    <recommendedName>
        <fullName evidence="1">TRPM SLOG domain-containing protein</fullName>
    </recommendedName>
</protein>
<dbReference type="Pfam" id="PF18139">
    <property type="entry name" value="LSDAT_euk"/>
    <property type="match status" value="1"/>
</dbReference>
<dbReference type="InterPro" id="IPR041491">
    <property type="entry name" value="TRPM_SLOG"/>
</dbReference>
<proteinExistence type="predicted"/>
<dbReference type="GO" id="GO:0099604">
    <property type="term" value="F:ligand-gated calcium channel activity"/>
    <property type="evidence" value="ECO:0007669"/>
    <property type="project" value="TreeGrafter"/>
</dbReference>
<keyword evidence="4" id="KW-1185">Reference proteome</keyword>
<dbReference type="EMBL" id="CAJNOQ010011943">
    <property type="protein sequence ID" value="CAF1288519.1"/>
    <property type="molecule type" value="Genomic_DNA"/>
</dbReference>
<dbReference type="InterPro" id="IPR050927">
    <property type="entry name" value="TRPM"/>
</dbReference>
<name>A0A815D434_9BILA</name>
<accession>A0A815D434</accession>
<dbReference type="OrthoDB" id="10063518at2759"/>
<reference evidence="2" key="1">
    <citation type="submission" date="2021-02" db="EMBL/GenBank/DDBJ databases">
        <authorList>
            <person name="Nowell W R."/>
        </authorList>
    </citation>
    <scope>NUCLEOTIDE SEQUENCE</scope>
</reference>
<comment type="caution">
    <text evidence="2">The sequence shown here is derived from an EMBL/GenBank/DDBJ whole genome shotgun (WGS) entry which is preliminary data.</text>
</comment>
<gene>
    <name evidence="2" type="ORF">GPM918_LOCUS27915</name>
    <name evidence="3" type="ORF">SRO942_LOCUS28333</name>
</gene>
<sequence>MNPTSEQIHLNQFTHRSDLDIEDTDIESLQSNHTHFILIDNGRNAGYSADSDRSDFVKLILESKTNRCFAVTIIVEGGIHTTEVILNDLKEKRSVIIIQGSGKMADLIAKLMEITSDKTQQSTRDLTDEEIKSNIKLFLPNWFQTATVNDLNESYRSIREILKLSLRQYLHVYHLGSNASLTETIFNSVFKTHITEEIFNSVVKAPFTEKELLYLAIKWNCLENVKRTLEQKQHKTQDRELYSKVFKQAMLSDRWKVVDYILRLNFSPLETYEYIDYKEQKPNSVKITSQLLQTNVNRISDKKSTIINLNNDKNDAINNN</sequence>
<evidence type="ECO:0000313" key="4">
    <source>
        <dbReference type="Proteomes" id="UP000663829"/>
    </source>
</evidence>
<dbReference type="GO" id="GO:0005886">
    <property type="term" value="C:plasma membrane"/>
    <property type="evidence" value="ECO:0007669"/>
    <property type="project" value="TreeGrafter"/>
</dbReference>
<dbReference type="AlphaFoldDB" id="A0A815D434"/>
<dbReference type="PANTHER" id="PTHR13800">
    <property type="entry name" value="TRANSIENT RECEPTOR POTENTIAL CATION CHANNEL, SUBFAMILY M, MEMBER 6"/>
    <property type="match status" value="1"/>
</dbReference>
<dbReference type="Proteomes" id="UP000681722">
    <property type="component" value="Unassembled WGS sequence"/>
</dbReference>
<dbReference type="EMBL" id="CAJOBC010031494">
    <property type="protein sequence ID" value="CAF4092299.1"/>
    <property type="molecule type" value="Genomic_DNA"/>
</dbReference>